<accession>A0A7T7CL57</accession>
<dbReference type="SUPFAM" id="SSF56235">
    <property type="entry name" value="N-terminal nucleophile aminohydrolases (Ntn hydrolases)"/>
    <property type="match status" value="1"/>
</dbReference>
<protein>
    <submittedName>
        <fullName evidence="1">Uncharacterized protein</fullName>
    </submittedName>
</protein>
<evidence type="ECO:0000313" key="1">
    <source>
        <dbReference type="EMBL" id="QQK88579.1"/>
    </source>
</evidence>
<dbReference type="EMBL" id="MW423739">
    <property type="protein sequence ID" value="QQK88579.1"/>
    <property type="molecule type" value="Genomic_DNA"/>
</dbReference>
<sequence>MTTAAFDGKLFATDKQVTSNNHASDRFARKLYFYPDYGLVLTVAGNAPSFIEVVDWAVGEIATEQRFSVPDGDFTVLAVRVTPGLPNMIYTGFRGPDNQCGHMEREYEKRTAIGSGGQFALGAMAMKGSAVEAIEIAMDLDVYTGGGIDWFDTITMEHSADVIRRTLKTDWPTWVPPMSEPEAPESPEDEQ</sequence>
<proteinExistence type="predicted"/>
<name>A0A7T7CL57_9CAUD</name>
<dbReference type="Gene3D" id="3.60.20.10">
    <property type="entry name" value="Glutamine Phosphoribosylpyrophosphate, subunit 1, domain 1"/>
    <property type="match status" value="1"/>
</dbReference>
<organism evidence="1">
    <name type="scientific">Vibrio phage PH669</name>
    <dbReference type="NCBI Taxonomy" id="2800823"/>
    <lineage>
        <taxon>Viruses</taxon>
        <taxon>Duplodnaviria</taxon>
        <taxon>Heunggongvirae</taxon>
        <taxon>Uroviricota</taxon>
        <taxon>Caudoviricetes</taxon>
        <taxon>Queuovirinae</taxon>
    </lineage>
</organism>
<dbReference type="InterPro" id="IPR029055">
    <property type="entry name" value="Ntn_hydrolases_N"/>
</dbReference>
<dbReference type="CDD" id="cd01901">
    <property type="entry name" value="Ntn_hydrolase"/>
    <property type="match status" value="1"/>
</dbReference>
<reference evidence="1" key="1">
    <citation type="submission" date="2020-12" db="EMBL/GenBank/DDBJ databases">
        <authorList>
            <person name="Hu Z."/>
        </authorList>
    </citation>
    <scope>NUCLEOTIDE SEQUENCE</scope>
</reference>